<evidence type="ECO:0000256" key="6">
    <source>
        <dbReference type="SAM" id="Coils"/>
    </source>
</evidence>
<evidence type="ECO:0000313" key="8">
    <source>
        <dbReference type="EMBL" id="CAG5089853.1"/>
    </source>
</evidence>
<evidence type="ECO:0000313" key="9">
    <source>
        <dbReference type="Proteomes" id="UP000786811"/>
    </source>
</evidence>
<dbReference type="InterPro" id="IPR036282">
    <property type="entry name" value="Glutathione-S-Trfase_C_sf"/>
</dbReference>
<comment type="subcellular location">
    <subcellularLocation>
        <location evidence="2">Cytoplasm</location>
        <location evidence="2">Cytosol</location>
    </subcellularLocation>
    <subcellularLocation>
        <location evidence="1">Nucleus</location>
    </subcellularLocation>
</comment>
<dbReference type="OrthoDB" id="424586at2759"/>
<keyword evidence="6" id="KW-0175">Coiled coil</keyword>
<dbReference type="PANTHER" id="PTHR13438:SF2">
    <property type="entry name" value="AMINOACYL TRNA SYNTHASE COMPLEX-INTERACTING MULTIFUNCTIONAL PROTEIN 2"/>
    <property type="match status" value="1"/>
</dbReference>
<protein>
    <submittedName>
        <fullName evidence="8">Similar to AIMP2: Probable aminoacyl tRNA synthase complex-interacting multifunctional protein 2 (Drosophila melanogaster)</fullName>
    </submittedName>
</protein>
<evidence type="ECO:0000256" key="3">
    <source>
        <dbReference type="ARBA" id="ARBA00022490"/>
    </source>
</evidence>
<keyword evidence="9" id="KW-1185">Reference proteome</keyword>
<dbReference type="Pfam" id="PF18569">
    <property type="entry name" value="Thioredoxin_16"/>
    <property type="match status" value="1"/>
</dbReference>
<keyword evidence="3" id="KW-0963">Cytoplasm</keyword>
<organism evidence="8 9">
    <name type="scientific">Cotesia congregata</name>
    <name type="common">Parasitoid wasp</name>
    <name type="synonym">Apanteles congregatus</name>
    <dbReference type="NCBI Taxonomy" id="51543"/>
    <lineage>
        <taxon>Eukaryota</taxon>
        <taxon>Metazoa</taxon>
        <taxon>Ecdysozoa</taxon>
        <taxon>Arthropoda</taxon>
        <taxon>Hexapoda</taxon>
        <taxon>Insecta</taxon>
        <taxon>Pterygota</taxon>
        <taxon>Neoptera</taxon>
        <taxon>Endopterygota</taxon>
        <taxon>Hymenoptera</taxon>
        <taxon>Apocrita</taxon>
        <taxon>Ichneumonoidea</taxon>
        <taxon>Braconidae</taxon>
        <taxon>Microgastrinae</taxon>
        <taxon>Cotesia</taxon>
    </lineage>
</organism>
<proteinExistence type="predicted"/>
<name>A0A8J2HCJ8_COTCN</name>
<comment type="caution">
    <text evidence="8">The sequence shown here is derived from an EMBL/GenBank/DDBJ whole genome shotgun (WGS) entry which is preliminary data.</text>
</comment>
<accession>A0A8J2HCJ8</accession>
<keyword evidence="5" id="KW-0539">Nucleus</keyword>
<dbReference type="GO" id="GO:0005634">
    <property type="term" value="C:nucleus"/>
    <property type="evidence" value="ECO:0007669"/>
    <property type="project" value="UniProtKB-SubCell"/>
</dbReference>
<dbReference type="Gene3D" id="1.20.1050.130">
    <property type="match status" value="1"/>
</dbReference>
<reference evidence="8" key="1">
    <citation type="submission" date="2021-04" db="EMBL/GenBank/DDBJ databases">
        <authorList>
            <person name="Chebbi M.A.C M."/>
        </authorList>
    </citation>
    <scope>NUCLEOTIDE SEQUENCE</scope>
</reference>
<evidence type="ECO:0000259" key="7">
    <source>
        <dbReference type="Pfam" id="PF18569"/>
    </source>
</evidence>
<evidence type="ECO:0000256" key="5">
    <source>
        <dbReference type="ARBA" id="ARBA00023242"/>
    </source>
</evidence>
<dbReference type="EMBL" id="CAJNRD030001119">
    <property type="protein sequence ID" value="CAG5089853.1"/>
    <property type="molecule type" value="Genomic_DNA"/>
</dbReference>
<gene>
    <name evidence="8" type="ORF">HICCMSTLAB_LOCUS5402</name>
</gene>
<dbReference type="Proteomes" id="UP000786811">
    <property type="component" value="Unassembled WGS sequence"/>
</dbReference>
<dbReference type="GO" id="GO:0017101">
    <property type="term" value="C:aminoacyl-tRNA synthetase multienzyme complex"/>
    <property type="evidence" value="ECO:0007669"/>
    <property type="project" value="InterPro"/>
</dbReference>
<sequence>MTIMYEMKAIINHNTVIERALCMYEMKNIHDDGDSSKHKCTIVSEVTDEFVNITKVPLAEVKALEVRQENILAQLAELKEQVLNLCNVLKNNTDTKAQQTKRTNRTPVTGNLVINVNPKKPCYSLIAVKKLWDDVDLRISPHHHCSIFSETPAGFEKSKPSEKDSVIDVSVIWRDVQDTQLIVSGFNSQIVLGETNILRYLVRLIDNESYEKTQSVAETLKIDKILDLAYELTHQNSPKDKQTTLNILDKLLGAHQWFSSKSLFNIADIAVWSAVKQSSLQKLPSNLTSWYKKCEGTFL</sequence>
<dbReference type="GO" id="GO:0005829">
    <property type="term" value="C:cytosol"/>
    <property type="evidence" value="ECO:0007669"/>
    <property type="project" value="UniProtKB-SubCell"/>
</dbReference>
<dbReference type="InterPro" id="IPR041503">
    <property type="entry name" value="AIMP2_thioredoxin"/>
</dbReference>
<dbReference type="GO" id="GO:0006412">
    <property type="term" value="P:translation"/>
    <property type="evidence" value="ECO:0007669"/>
    <property type="project" value="UniProtKB-KW"/>
</dbReference>
<dbReference type="PANTHER" id="PTHR13438">
    <property type="entry name" value="AMINOACYL TRNA SYNTHASE COMPLEX-INTERACTING MULTIFUNCTIONAL PROTEIN"/>
    <property type="match status" value="1"/>
</dbReference>
<feature type="coiled-coil region" evidence="6">
    <location>
        <begin position="61"/>
        <end position="92"/>
    </location>
</feature>
<keyword evidence="4" id="KW-0648">Protein biosynthesis</keyword>
<dbReference type="SUPFAM" id="SSF47616">
    <property type="entry name" value="GST C-terminal domain-like"/>
    <property type="match status" value="1"/>
</dbReference>
<evidence type="ECO:0000256" key="1">
    <source>
        <dbReference type="ARBA" id="ARBA00004123"/>
    </source>
</evidence>
<feature type="domain" description="AIMP2 thioredoxin-like" evidence="7">
    <location>
        <begin position="111"/>
        <end position="185"/>
    </location>
</feature>
<dbReference type="AlphaFoldDB" id="A0A8J2HCJ8"/>
<evidence type="ECO:0000256" key="2">
    <source>
        <dbReference type="ARBA" id="ARBA00004514"/>
    </source>
</evidence>
<evidence type="ECO:0000256" key="4">
    <source>
        <dbReference type="ARBA" id="ARBA00022917"/>
    </source>
</evidence>
<dbReference type="InterPro" id="IPR042360">
    <property type="entry name" value="AIMP2"/>
</dbReference>